<keyword evidence="5 6" id="KW-0539">Nucleus</keyword>
<evidence type="ECO:0000313" key="10">
    <source>
        <dbReference type="Proteomes" id="UP000234681"/>
    </source>
</evidence>
<keyword evidence="1" id="KW-0479">Metal-binding</keyword>
<comment type="subcellular location">
    <subcellularLocation>
        <location evidence="6">Nucleus</location>
    </subcellularLocation>
</comment>
<dbReference type="InterPro" id="IPR038269">
    <property type="entry name" value="SCAN_sf"/>
</dbReference>
<dbReference type="GO" id="GO:0008270">
    <property type="term" value="F:zinc ion binding"/>
    <property type="evidence" value="ECO:0007669"/>
    <property type="project" value="UniProtKB-KW"/>
</dbReference>
<dbReference type="SMART" id="SM00431">
    <property type="entry name" value="SCAN"/>
    <property type="match status" value="1"/>
</dbReference>
<feature type="domain" description="SCAN box" evidence="8">
    <location>
        <begin position="49"/>
        <end position="131"/>
    </location>
</feature>
<keyword evidence="4" id="KW-0862">Zinc</keyword>
<evidence type="ECO:0000256" key="6">
    <source>
        <dbReference type="PROSITE-ProRule" id="PRU00187"/>
    </source>
</evidence>
<keyword evidence="3" id="KW-0863">Zinc-finger</keyword>
<dbReference type="InterPro" id="IPR003309">
    <property type="entry name" value="SCAN_dom"/>
</dbReference>
<dbReference type="GO" id="GO:0005634">
    <property type="term" value="C:nucleus"/>
    <property type="evidence" value="ECO:0007669"/>
    <property type="project" value="UniProtKB-SubCell"/>
</dbReference>
<name>A6I488_RAT</name>
<feature type="non-terminal residue" evidence="9">
    <location>
        <position position="324"/>
    </location>
</feature>
<gene>
    <name evidence="9" type="primary">Znf167_predicted</name>
    <name evidence="9" type="ORF">rCG_25581</name>
</gene>
<evidence type="ECO:0000256" key="7">
    <source>
        <dbReference type="SAM" id="MobiDB-lite"/>
    </source>
</evidence>
<dbReference type="PANTHER" id="PTHR45935">
    <property type="entry name" value="PROTEIN ZBED8-RELATED"/>
    <property type="match status" value="1"/>
</dbReference>
<dbReference type="PANTHER" id="PTHR45935:SF28">
    <property type="entry name" value="SCAN DOMAIN-CONTAINING PROTEIN 3"/>
    <property type="match status" value="1"/>
</dbReference>
<accession>A6I488</accession>
<feature type="region of interest" description="Disordered" evidence="7">
    <location>
        <begin position="249"/>
        <end position="270"/>
    </location>
</feature>
<dbReference type="Pfam" id="PF02023">
    <property type="entry name" value="SCAN"/>
    <property type="match status" value="1"/>
</dbReference>
<evidence type="ECO:0000256" key="5">
    <source>
        <dbReference type="ARBA" id="ARBA00023242"/>
    </source>
</evidence>
<organism evidence="9 10">
    <name type="scientific">Rattus norvegicus</name>
    <name type="common">Rat</name>
    <dbReference type="NCBI Taxonomy" id="10116"/>
    <lineage>
        <taxon>Eukaryota</taxon>
        <taxon>Metazoa</taxon>
        <taxon>Chordata</taxon>
        <taxon>Craniata</taxon>
        <taxon>Vertebrata</taxon>
        <taxon>Euteleostomi</taxon>
        <taxon>Mammalia</taxon>
        <taxon>Eutheria</taxon>
        <taxon>Euarchontoglires</taxon>
        <taxon>Glires</taxon>
        <taxon>Rodentia</taxon>
        <taxon>Myomorpha</taxon>
        <taxon>Muroidea</taxon>
        <taxon>Muridae</taxon>
        <taxon>Murinae</taxon>
        <taxon>Rattus</taxon>
    </lineage>
</organism>
<dbReference type="EMBL" id="CH473954">
    <property type="protein sequence ID" value="EDL76789.1"/>
    <property type="molecule type" value="Genomic_DNA"/>
</dbReference>
<proteinExistence type="predicted"/>
<dbReference type="FunFam" id="1.10.4020.10:FF:000001">
    <property type="entry name" value="zinc finger protein 263 isoform X1"/>
    <property type="match status" value="1"/>
</dbReference>
<keyword evidence="2" id="KW-0677">Repeat</keyword>
<evidence type="ECO:0000259" key="8">
    <source>
        <dbReference type="PROSITE" id="PS50804"/>
    </source>
</evidence>
<feature type="region of interest" description="Disordered" evidence="7">
    <location>
        <begin position="292"/>
        <end position="324"/>
    </location>
</feature>
<sequence length="324" mass="35976">MTMEGRGTLDIIPRTAVYQKQEGSLTVKQEPGSQTWGQKNCPPVCEIFRLHFRQLCYHEMSGPQQALSRLRELCHWWLMPEVHTKEQILELLVLEQFLSILPRELQTWVQLHHPETGEEAVAVVEDFQRHLSESGEVSPPVQEQDVHLKKMVALRATEQSPTLTSGCCSAPDDLLNPPCDPGAHHFPSGHFDPAFPRVGNSRAQAVASVLRMVRPQETAVNKACMQEKWSVLCEAEVVRDEHGPAYLGKNRMGSSEYSPKQGISKGSHSLDTSSGGLFGVALVEPESGDICEDPLAQVEGCPSDEGSELESDFLEKNDEKNSTK</sequence>
<evidence type="ECO:0000256" key="3">
    <source>
        <dbReference type="ARBA" id="ARBA00022771"/>
    </source>
</evidence>
<dbReference type="SUPFAM" id="SSF47353">
    <property type="entry name" value="Retrovirus capsid dimerization domain-like"/>
    <property type="match status" value="1"/>
</dbReference>
<evidence type="ECO:0000256" key="4">
    <source>
        <dbReference type="ARBA" id="ARBA00022833"/>
    </source>
</evidence>
<reference evidence="9 10" key="1">
    <citation type="submission" date="2005-09" db="EMBL/GenBank/DDBJ databases">
        <authorList>
            <person name="Mural R.J."/>
            <person name="Li P.W."/>
            <person name="Adams M.D."/>
            <person name="Amanatides P.G."/>
            <person name="Baden-Tillson H."/>
            <person name="Barnstead M."/>
            <person name="Chin S.H."/>
            <person name="Dew I."/>
            <person name="Evans C.A."/>
            <person name="Ferriera S."/>
            <person name="Flanigan M."/>
            <person name="Fosler C."/>
            <person name="Glodek A."/>
            <person name="Gu Z."/>
            <person name="Holt R.A."/>
            <person name="Jennings D."/>
            <person name="Kraft C.L."/>
            <person name="Lu F."/>
            <person name="Nguyen T."/>
            <person name="Nusskern D.R."/>
            <person name="Pfannkoch C.M."/>
            <person name="Sitter C."/>
            <person name="Sutton G.G."/>
            <person name="Venter J.C."/>
            <person name="Wang Z."/>
            <person name="Woodage T."/>
            <person name="Zheng X.H."/>
            <person name="Zhong F."/>
        </authorList>
    </citation>
    <scope>NUCLEOTIDE SEQUENCE [LARGE SCALE GENOMIC DNA]</scope>
    <source>
        <strain>BN</strain>
        <strain evidence="10">Sprague-Dawley</strain>
    </source>
</reference>
<evidence type="ECO:0000313" key="9">
    <source>
        <dbReference type="EMBL" id="EDL76789.1"/>
    </source>
</evidence>
<dbReference type="Gene3D" id="1.10.4020.10">
    <property type="entry name" value="DNA breaking-rejoining enzymes"/>
    <property type="match status" value="1"/>
</dbReference>
<dbReference type="InterPro" id="IPR050916">
    <property type="entry name" value="SCAN-C2H2_zinc_finger"/>
</dbReference>
<dbReference type="CDD" id="cd07936">
    <property type="entry name" value="SCAN"/>
    <property type="match status" value="1"/>
</dbReference>
<dbReference type="AlphaFoldDB" id="A6I488"/>
<protein>
    <submittedName>
        <fullName evidence="9">Zinc finger protein 167 (Predicted)</fullName>
    </submittedName>
</protein>
<evidence type="ECO:0000256" key="2">
    <source>
        <dbReference type="ARBA" id="ARBA00022737"/>
    </source>
</evidence>
<feature type="compositionally biased region" description="Basic and acidic residues" evidence="7">
    <location>
        <begin position="313"/>
        <end position="324"/>
    </location>
</feature>
<evidence type="ECO:0000256" key="1">
    <source>
        <dbReference type="ARBA" id="ARBA00022723"/>
    </source>
</evidence>
<dbReference type="Proteomes" id="UP000234681">
    <property type="component" value="Chromosome 8"/>
</dbReference>
<dbReference type="PROSITE" id="PS50804">
    <property type="entry name" value="SCAN_BOX"/>
    <property type="match status" value="1"/>
</dbReference>